<dbReference type="EMBL" id="OC322821">
    <property type="protein sequence ID" value="CAD7412349.1"/>
    <property type="molecule type" value="Genomic_DNA"/>
</dbReference>
<name>A0A7R9DEZ6_TIMCR</name>
<accession>A0A7R9DEZ6</accession>
<protein>
    <submittedName>
        <fullName evidence="1">Uncharacterized protein</fullName>
    </submittedName>
</protein>
<organism evidence="1">
    <name type="scientific">Timema cristinae</name>
    <name type="common">Walking stick</name>
    <dbReference type="NCBI Taxonomy" id="61476"/>
    <lineage>
        <taxon>Eukaryota</taxon>
        <taxon>Metazoa</taxon>
        <taxon>Ecdysozoa</taxon>
        <taxon>Arthropoda</taxon>
        <taxon>Hexapoda</taxon>
        <taxon>Insecta</taxon>
        <taxon>Pterygota</taxon>
        <taxon>Neoptera</taxon>
        <taxon>Polyneoptera</taxon>
        <taxon>Phasmatodea</taxon>
        <taxon>Timematodea</taxon>
        <taxon>Timematoidea</taxon>
        <taxon>Timematidae</taxon>
        <taxon>Timema</taxon>
    </lineage>
</organism>
<gene>
    <name evidence="1" type="ORF">TCEB3V08_LOCUS11347</name>
</gene>
<proteinExistence type="predicted"/>
<dbReference type="AlphaFoldDB" id="A0A7R9DEZ6"/>
<evidence type="ECO:0000313" key="1">
    <source>
        <dbReference type="EMBL" id="CAD7412349.1"/>
    </source>
</evidence>
<sequence length="117" mass="13076">MEEEQDKSLATKMRDFLNSGLGSDVEVKVGKDSNLKAHLSTSEDKQTIANLTSCLIDEEVNLTKGKEQETALASIANRETRSRGHKPQFYVAGKQSNQTIRKPTCYNCQRKGYLAHD</sequence>
<reference evidence="1" key="1">
    <citation type="submission" date="2020-11" db="EMBL/GenBank/DDBJ databases">
        <authorList>
            <person name="Tran Van P."/>
        </authorList>
    </citation>
    <scope>NUCLEOTIDE SEQUENCE</scope>
</reference>